<feature type="region of interest" description="Disordered" evidence="1">
    <location>
        <begin position="1"/>
        <end position="41"/>
    </location>
</feature>
<proteinExistence type="predicted"/>
<dbReference type="AlphaFoldDB" id="A0ABD6FBS5"/>
<comment type="caution">
    <text evidence="2">The sequence shown here is derived from an EMBL/GenBank/DDBJ whole genome shotgun (WGS) entry which is preliminary data.</text>
</comment>
<feature type="compositionally biased region" description="Acidic residues" evidence="1">
    <location>
        <begin position="1"/>
        <end position="12"/>
    </location>
</feature>
<organism evidence="2 3">
    <name type="scientific">Thermocrispum agreste</name>
    <dbReference type="NCBI Taxonomy" id="37925"/>
    <lineage>
        <taxon>Bacteria</taxon>
        <taxon>Bacillati</taxon>
        <taxon>Actinomycetota</taxon>
        <taxon>Actinomycetes</taxon>
        <taxon>Pseudonocardiales</taxon>
        <taxon>Pseudonocardiaceae</taxon>
        <taxon>Thermocrispum</taxon>
    </lineage>
</organism>
<evidence type="ECO:0000256" key="1">
    <source>
        <dbReference type="SAM" id="MobiDB-lite"/>
    </source>
</evidence>
<reference evidence="2 3" key="1">
    <citation type="journal article" date="2021" name="BMC Genomics">
        <title>Genome-resolved metagenome and metatranscriptome analyses of thermophilic composting reveal key bacterial players and their metabolic interactions.</title>
        <authorList>
            <person name="Braga L.P.P."/>
            <person name="Pereira R.V."/>
            <person name="Martins L.F."/>
            <person name="Moura L.M.S."/>
            <person name="Sanchez F.B."/>
            <person name="Patane J.S.L."/>
            <person name="da Silva A.M."/>
            <person name="Setubal J.C."/>
        </authorList>
    </citation>
    <scope>NUCLEOTIDE SEQUENCE [LARGE SCALE GENOMIC DNA]</scope>
    <source>
        <strain evidence="2">ZC4RG45</strain>
    </source>
</reference>
<name>A0ABD6FBS5_9PSEU</name>
<evidence type="ECO:0000313" key="3">
    <source>
        <dbReference type="Proteomes" id="UP000249324"/>
    </source>
</evidence>
<sequence length="41" mass="4396">MTPADTAEDAVWEVEKPGGPVIARDNRDQYRNEPPAALGSA</sequence>
<protein>
    <submittedName>
        <fullName evidence="2">Uncharacterized protein</fullName>
    </submittedName>
</protein>
<evidence type="ECO:0000313" key="2">
    <source>
        <dbReference type="EMBL" id="MFO7191313.1"/>
    </source>
</evidence>
<gene>
    <name evidence="2" type="ORF">DIU77_003630</name>
</gene>
<dbReference type="Proteomes" id="UP000249324">
    <property type="component" value="Unassembled WGS sequence"/>
</dbReference>
<accession>A0ABD6FBS5</accession>
<dbReference type="EMBL" id="QGUI02000023">
    <property type="protein sequence ID" value="MFO7191313.1"/>
    <property type="molecule type" value="Genomic_DNA"/>
</dbReference>